<reference evidence="1 2" key="1">
    <citation type="journal article" date="2021" name="Hortic Res">
        <title>High-quality reference genome and annotation aids understanding of berry development for evergreen blueberry (Vaccinium darrowii).</title>
        <authorList>
            <person name="Yu J."/>
            <person name="Hulse-Kemp A.M."/>
            <person name="Babiker E."/>
            <person name="Staton M."/>
        </authorList>
    </citation>
    <scope>NUCLEOTIDE SEQUENCE [LARGE SCALE GENOMIC DNA]</scope>
    <source>
        <strain evidence="2">cv. NJ 8807/NJ 8810</strain>
        <tissue evidence="1">Young leaf</tissue>
    </source>
</reference>
<comment type="caution">
    <text evidence="1">The sequence shown here is derived from an EMBL/GenBank/DDBJ whole genome shotgun (WGS) entry which is preliminary data.</text>
</comment>
<evidence type="ECO:0000313" key="2">
    <source>
        <dbReference type="Proteomes" id="UP000828048"/>
    </source>
</evidence>
<dbReference type="EMBL" id="CM037161">
    <property type="protein sequence ID" value="KAH7856163.1"/>
    <property type="molecule type" value="Genomic_DNA"/>
</dbReference>
<name>A0ACB7YRX4_9ERIC</name>
<protein>
    <submittedName>
        <fullName evidence="1">Uncharacterized protein</fullName>
    </submittedName>
</protein>
<organism evidence="1 2">
    <name type="scientific">Vaccinium darrowii</name>
    <dbReference type="NCBI Taxonomy" id="229202"/>
    <lineage>
        <taxon>Eukaryota</taxon>
        <taxon>Viridiplantae</taxon>
        <taxon>Streptophyta</taxon>
        <taxon>Embryophyta</taxon>
        <taxon>Tracheophyta</taxon>
        <taxon>Spermatophyta</taxon>
        <taxon>Magnoliopsida</taxon>
        <taxon>eudicotyledons</taxon>
        <taxon>Gunneridae</taxon>
        <taxon>Pentapetalae</taxon>
        <taxon>asterids</taxon>
        <taxon>Ericales</taxon>
        <taxon>Ericaceae</taxon>
        <taxon>Vaccinioideae</taxon>
        <taxon>Vaccinieae</taxon>
        <taxon>Vaccinium</taxon>
    </lineage>
</organism>
<gene>
    <name evidence="1" type="ORF">Vadar_033466</name>
</gene>
<accession>A0ACB7YRX4</accession>
<sequence>MDINAGALNQFGVEKLCMEAYLQGQDLWEIVNGGDSEMPTDTPENAEARRKWKIKCGKALFALCGSISKELIEHIRAKEKPKEIWQLLEQLFAKKHMARLQMLENELANTTQGWATQPTIIELENLLSNQEALAKQMASASISGKDDALFIGNNWKNNQHQGKNWRNNQQQGNNKKNNQNQQQGHNWKNNQQQGSNWKKKNQQTVMVEGNVGAFKNGSGKPSGNREWDTCLSTEILDKRKMSREPVLTSTNASMNVDYKKDWIIDSGCSHHLTSDDSLFSSLQEYKGQDAIVTADNSIHPVKNEGTVKVNASNVGCVTLNSVYHVPGMTKNLVSVSQISNSGKYVLFGTDDIKVLSNIRNMEADILLEGKRVKSLYVLSASDAYVEKTSKQDNASLWHA</sequence>
<keyword evidence="2" id="KW-1185">Reference proteome</keyword>
<dbReference type="Proteomes" id="UP000828048">
    <property type="component" value="Chromosome 11"/>
</dbReference>
<evidence type="ECO:0000313" key="1">
    <source>
        <dbReference type="EMBL" id="KAH7856163.1"/>
    </source>
</evidence>
<proteinExistence type="predicted"/>